<evidence type="ECO:0000313" key="4">
    <source>
        <dbReference type="Proteomes" id="UP000218231"/>
    </source>
</evidence>
<gene>
    <name evidence="3" type="ORF">WR25_11533</name>
</gene>
<feature type="transmembrane region" description="Helical" evidence="2">
    <location>
        <begin position="45"/>
        <end position="67"/>
    </location>
</feature>
<protein>
    <submittedName>
        <fullName evidence="3">Uncharacterized protein</fullName>
    </submittedName>
</protein>
<evidence type="ECO:0000256" key="2">
    <source>
        <dbReference type="SAM" id="Phobius"/>
    </source>
</evidence>
<keyword evidence="1" id="KW-0175">Coiled coil</keyword>
<dbReference type="AlphaFoldDB" id="A0A2A2KA74"/>
<feature type="coiled-coil region" evidence="1">
    <location>
        <begin position="82"/>
        <end position="109"/>
    </location>
</feature>
<keyword evidence="2" id="KW-0812">Transmembrane</keyword>
<comment type="caution">
    <text evidence="3">The sequence shown here is derived from an EMBL/GenBank/DDBJ whole genome shotgun (WGS) entry which is preliminary data.</text>
</comment>
<keyword evidence="2" id="KW-1133">Transmembrane helix</keyword>
<dbReference type="EMBL" id="LIAE01009200">
    <property type="protein sequence ID" value="PAV70835.1"/>
    <property type="molecule type" value="Genomic_DNA"/>
</dbReference>
<reference evidence="3 4" key="1">
    <citation type="journal article" date="2017" name="Curr. Biol.">
        <title>Genome architecture and evolution of a unichromosomal asexual nematode.</title>
        <authorList>
            <person name="Fradin H."/>
            <person name="Zegar C."/>
            <person name="Gutwein M."/>
            <person name="Lucas J."/>
            <person name="Kovtun M."/>
            <person name="Corcoran D."/>
            <person name="Baugh L.R."/>
            <person name="Kiontke K."/>
            <person name="Gunsalus K."/>
            <person name="Fitch D.H."/>
            <person name="Piano F."/>
        </authorList>
    </citation>
    <scope>NUCLEOTIDE SEQUENCE [LARGE SCALE GENOMIC DNA]</scope>
    <source>
        <strain evidence="3">PF1309</strain>
    </source>
</reference>
<keyword evidence="2" id="KW-0472">Membrane</keyword>
<accession>A0A2A2KA74</accession>
<name>A0A2A2KA74_9BILA</name>
<sequence>MALGAAITLAIQWNGSPPSRASSPTVRTASTARSKRFGWRPTDMSAMLIPILGICCGLLAIFGGVFVKPWFALQQRRMEIEADKVAEKAAQYAAQTERLEERVRVLERIVTDRGADLAQEIERLRDEPAVKRLPVN</sequence>
<dbReference type="Proteomes" id="UP000218231">
    <property type="component" value="Unassembled WGS sequence"/>
</dbReference>
<keyword evidence="4" id="KW-1185">Reference proteome</keyword>
<evidence type="ECO:0000256" key="1">
    <source>
        <dbReference type="SAM" id="Coils"/>
    </source>
</evidence>
<proteinExistence type="predicted"/>
<organism evidence="3 4">
    <name type="scientific">Diploscapter pachys</name>
    <dbReference type="NCBI Taxonomy" id="2018661"/>
    <lineage>
        <taxon>Eukaryota</taxon>
        <taxon>Metazoa</taxon>
        <taxon>Ecdysozoa</taxon>
        <taxon>Nematoda</taxon>
        <taxon>Chromadorea</taxon>
        <taxon>Rhabditida</taxon>
        <taxon>Rhabditina</taxon>
        <taxon>Rhabditomorpha</taxon>
        <taxon>Rhabditoidea</taxon>
        <taxon>Rhabditidae</taxon>
        <taxon>Diploscapter</taxon>
    </lineage>
</organism>
<evidence type="ECO:0000313" key="3">
    <source>
        <dbReference type="EMBL" id="PAV70835.1"/>
    </source>
</evidence>